<dbReference type="GO" id="GO:0000160">
    <property type="term" value="P:phosphorelay signal transduction system"/>
    <property type="evidence" value="ECO:0007669"/>
    <property type="project" value="InterPro"/>
</dbReference>
<keyword evidence="7" id="KW-1185">Reference proteome</keyword>
<dbReference type="InterPro" id="IPR011006">
    <property type="entry name" value="CheY-like_superfamily"/>
</dbReference>
<evidence type="ECO:0000256" key="1">
    <source>
        <dbReference type="ARBA" id="ARBA00022553"/>
    </source>
</evidence>
<dbReference type="Pfam" id="PF00072">
    <property type="entry name" value="Response_reg"/>
    <property type="match status" value="1"/>
</dbReference>
<dbReference type="SUPFAM" id="SSF52172">
    <property type="entry name" value="CheY-like"/>
    <property type="match status" value="1"/>
</dbReference>
<proteinExistence type="predicted"/>
<dbReference type="PANTHER" id="PTHR43214">
    <property type="entry name" value="TWO-COMPONENT RESPONSE REGULATOR"/>
    <property type="match status" value="1"/>
</dbReference>
<dbReference type="InterPro" id="IPR058245">
    <property type="entry name" value="NreC/VraR/RcsB-like_REC"/>
</dbReference>
<dbReference type="Proteomes" id="UP000240228">
    <property type="component" value="Unassembled WGS sequence"/>
</dbReference>
<feature type="modified residue" description="4-aspartylphosphate" evidence="3">
    <location>
        <position position="61"/>
    </location>
</feature>
<dbReference type="GO" id="GO:0003677">
    <property type="term" value="F:DNA binding"/>
    <property type="evidence" value="ECO:0007669"/>
    <property type="project" value="UniProtKB-KW"/>
</dbReference>
<dbReference type="InterPro" id="IPR036388">
    <property type="entry name" value="WH-like_DNA-bd_sf"/>
</dbReference>
<feature type="domain" description="HTH luxR-type" evidence="4">
    <location>
        <begin position="149"/>
        <end position="214"/>
    </location>
</feature>
<dbReference type="SMART" id="SM00448">
    <property type="entry name" value="REC"/>
    <property type="match status" value="1"/>
</dbReference>
<dbReference type="InterPro" id="IPR039420">
    <property type="entry name" value="WalR-like"/>
</dbReference>
<dbReference type="Gene3D" id="1.10.10.10">
    <property type="entry name" value="Winged helix-like DNA-binding domain superfamily/Winged helix DNA-binding domain"/>
    <property type="match status" value="1"/>
</dbReference>
<accession>A0A2T3G7T2</accession>
<name>A0A2T3G7T2_9BIFI</name>
<dbReference type="InterPro" id="IPR016032">
    <property type="entry name" value="Sig_transdc_resp-reg_C-effctor"/>
</dbReference>
<dbReference type="PRINTS" id="PR00038">
    <property type="entry name" value="HTHLUXR"/>
</dbReference>
<reference evidence="6 7" key="2">
    <citation type="submission" date="2018-03" db="EMBL/GenBank/DDBJ databases">
        <title>The comparative genomics of Bifidobacterium callitrichos reflects dietary carbohydrate utilization within the common marmoset gut.</title>
        <authorList>
            <person name="Rani A."/>
        </authorList>
    </citation>
    <scope>NUCLEOTIDE SEQUENCE [LARGE SCALE GENOMIC DNA]</scope>
    <source>
        <strain evidence="6 7">UMA51805</strain>
    </source>
</reference>
<dbReference type="CDD" id="cd06170">
    <property type="entry name" value="LuxR_C_like"/>
    <property type="match status" value="1"/>
</dbReference>
<dbReference type="PROSITE" id="PS50043">
    <property type="entry name" value="HTH_LUXR_2"/>
    <property type="match status" value="1"/>
</dbReference>
<dbReference type="SUPFAM" id="SSF46894">
    <property type="entry name" value="C-terminal effector domain of the bipartite response regulators"/>
    <property type="match status" value="1"/>
</dbReference>
<comment type="caution">
    <text evidence="6">The sequence shown here is derived from an EMBL/GenBank/DDBJ whole genome shotgun (WGS) entry which is preliminary data.</text>
</comment>
<gene>
    <name evidence="6" type="ORF">CPA40_10565</name>
</gene>
<keyword evidence="1 3" id="KW-0597">Phosphoprotein</keyword>
<protein>
    <submittedName>
        <fullName evidence="6">DNA-binding response regulator</fullName>
    </submittedName>
</protein>
<evidence type="ECO:0000313" key="7">
    <source>
        <dbReference type="Proteomes" id="UP000240228"/>
    </source>
</evidence>
<dbReference type="Gene3D" id="3.40.50.2300">
    <property type="match status" value="1"/>
</dbReference>
<evidence type="ECO:0000256" key="2">
    <source>
        <dbReference type="ARBA" id="ARBA00023125"/>
    </source>
</evidence>
<reference evidence="7" key="1">
    <citation type="submission" date="2017-09" db="EMBL/GenBank/DDBJ databases">
        <authorList>
            <person name="Sela D.A."/>
            <person name="Albert K."/>
        </authorList>
    </citation>
    <scope>NUCLEOTIDE SEQUENCE [LARGE SCALE GENOMIC DNA]</scope>
    <source>
        <strain evidence="7">UMA51805</strain>
    </source>
</reference>
<evidence type="ECO:0000313" key="6">
    <source>
        <dbReference type="EMBL" id="PST45546.1"/>
    </source>
</evidence>
<evidence type="ECO:0000256" key="3">
    <source>
        <dbReference type="PROSITE-ProRule" id="PRU00169"/>
    </source>
</evidence>
<dbReference type="InterPro" id="IPR001789">
    <property type="entry name" value="Sig_transdc_resp-reg_receiver"/>
</dbReference>
<organism evidence="6 7">
    <name type="scientific">Bifidobacterium callitrichos</name>
    <dbReference type="NCBI Taxonomy" id="762209"/>
    <lineage>
        <taxon>Bacteria</taxon>
        <taxon>Bacillati</taxon>
        <taxon>Actinomycetota</taxon>
        <taxon>Actinomycetes</taxon>
        <taxon>Bifidobacteriales</taxon>
        <taxon>Bifidobacteriaceae</taxon>
        <taxon>Bifidobacterium</taxon>
    </lineage>
</organism>
<keyword evidence="2 6" id="KW-0238">DNA-binding</keyword>
<dbReference type="AlphaFoldDB" id="A0A2T3G7T2"/>
<dbReference type="Pfam" id="PF00196">
    <property type="entry name" value="GerE"/>
    <property type="match status" value="1"/>
</dbReference>
<dbReference type="GO" id="GO:0006355">
    <property type="term" value="P:regulation of DNA-templated transcription"/>
    <property type="evidence" value="ECO:0007669"/>
    <property type="project" value="InterPro"/>
</dbReference>
<dbReference type="EMBL" id="NWTX01000030">
    <property type="protein sequence ID" value="PST45546.1"/>
    <property type="molecule type" value="Genomic_DNA"/>
</dbReference>
<dbReference type="SMART" id="SM00421">
    <property type="entry name" value="HTH_LUXR"/>
    <property type="match status" value="1"/>
</dbReference>
<dbReference type="InterPro" id="IPR000792">
    <property type="entry name" value="Tscrpt_reg_LuxR_C"/>
</dbReference>
<dbReference type="PROSITE" id="PS00622">
    <property type="entry name" value="HTH_LUXR_1"/>
    <property type="match status" value="1"/>
</dbReference>
<dbReference type="CDD" id="cd17535">
    <property type="entry name" value="REC_NarL-like"/>
    <property type="match status" value="1"/>
</dbReference>
<evidence type="ECO:0000259" key="5">
    <source>
        <dbReference type="PROSITE" id="PS50110"/>
    </source>
</evidence>
<evidence type="ECO:0000259" key="4">
    <source>
        <dbReference type="PROSITE" id="PS50043"/>
    </source>
</evidence>
<dbReference type="PROSITE" id="PS50110">
    <property type="entry name" value="RESPONSE_REGULATORY"/>
    <property type="match status" value="1"/>
</dbReference>
<sequence length="216" mass="23921">MEHKRNTLLIVDNDHITLMALHSFLSKALPDFDLLPPADGGDKAIQRCTGAFDPPQVLLIDMSMSGINGPMAIRAIRRENRDIRMLAMTSFTLEDYAREAAEAGAQGIISKNDVQHMANALQAVADDRLWDGGAKVAFDDAATAYERVKAERKNDLSAREIEAVNAWCRGMTAARIAESMDVSENTVRTYLARASEKLGCASRKELISTWLRLRSR</sequence>
<feature type="domain" description="Response regulatory" evidence="5">
    <location>
        <begin position="7"/>
        <end position="126"/>
    </location>
</feature>
<dbReference type="RefSeq" id="WP_107044862.1">
    <property type="nucleotide sequence ID" value="NZ_NWTX01000030.1"/>
</dbReference>